<evidence type="ECO:0000313" key="2">
    <source>
        <dbReference type="Proteomes" id="UP000479639"/>
    </source>
</evidence>
<organism evidence="1 2">
    <name type="scientific">Adlercreutzia muris</name>
    <dbReference type="NCBI Taxonomy" id="1796610"/>
    <lineage>
        <taxon>Bacteria</taxon>
        <taxon>Bacillati</taxon>
        <taxon>Actinomycetota</taxon>
        <taxon>Coriobacteriia</taxon>
        <taxon>Eggerthellales</taxon>
        <taxon>Eggerthellaceae</taxon>
        <taxon>Adlercreutzia</taxon>
    </lineage>
</organism>
<dbReference type="Gene3D" id="3.40.50.1000">
    <property type="entry name" value="HAD superfamily/HAD-like"/>
    <property type="match status" value="1"/>
</dbReference>
<reference evidence="1 2" key="1">
    <citation type="submission" date="2019-09" db="EMBL/GenBank/DDBJ databases">
        <title>Whole genome shotgun sequencing (WGS) of Ellagibacter isourolithinifaciens DSM 104140(T) and Adlercreutzia muris DSM 29508(T).</title>
        <authorList>
            <person name="Stoll D.A."/>
            <person name="Danylec N."/>
            <person name="Huch M."/>
        </authorList>
    </citation>
    <scope>NUCLEOTIDE SEQUENCE [LARGE SCALE GENOMIC DNA]</scope>
    <source>
        <strain evidence="1 2">DSM 29508</strain>
    </source>
</reference>
<dbReference type="EMBL" id="WAJS01000006">
    <property type="protein sequence ID" value="KAB1651039.1"/>
    <property type="molecule type" value="Genomic_DNA"/>
</dbReference>
<accession>A0A7C8FXG5</accession>
<name>A0A7C8FXG5_9ACTN</name>
<proteinExistence type="predicted"/>
<dbReference type="SUPFAM" id="SSF56784">
    <property type="entry name" value="HAD-like"/>
    <property type="match status" value="1"/>
</dbReference>
<sequence length="59" mass="6244">MARAFPDTRAALERMRAGNAAGCTTVAALWGMFPAEALAAENPTIMCESLSAMVERLSL</sequence>
<dbReference type="RefSeq" id="WP_135969945.1">
    <property type="nucleotide sequence ID" value="NZ_CAKODJ010000005.1"/>
</dbReference>
<evidence type="ECO:0008006" key="3">
    <source>
        <dbReference type="Google" id="ProtNLM"/>
    </source>
</evidence>
<dbReference type="Proteomes" id="UP000479639">
    <property type="component" value="Unassembled WGS sequence"/>
</dbReference>
<gene>
    <name evidence="1" type="ORF">F8D48_02940</name>
</gene>
<keyword evidence="2" id="KW-1185">Reference proteome</keyword>
<comment type="caution">
    <text evidence="1">The sequence shown here is derived from an EMBL/GenBank/DDBJ whole genome shotgun (WGS) entry which is preliminary data.</text>
</comment>
<evidence type="ECO:0000313" key="1">
    <source>
        <dbReference type="EMBL" id="KAB1651039.1"/>
    </source>
</evidence>
<dbReference type="AlphaFoldDB" id="A0A7C8FXG5"/>
<dbReference type="InterPro" id="IPR023214">
    <property type="entry name" value="HAD_sf"/>
</dbReference>
<dbReference type="InterPro" id="IPR036412">
    <property type="entry name" value="HAD-like_sf"/>
</dbReference>
<protein>
    <recommendedName>
        <fullName evidence="3">Uroporphyrinogen decarboxylase (URO-D) domain-containing protein</fullName>
    </recommendedName>
</protein>